<reference evidence="3 4" key="1">
    <citation type="submission" date="2024-01" db="EMBL/GenBank/DDBJ databases">
        <title>Novel species of the genus Luteimonas isolated from rivers.</title>
        <authorList>
            <person name="Lu H."/>
        </authorList>
    </citation>
    <scope>NUCLEOTIDE SEQUENCE [LARGE SCALE GENOMIC DNA]</scope>
    <source>
        <strain evidence="3 4">FXH3W</strain>
    </source>
</reference>
<dbReference type="Pfam" id="PF00534">
    <property type="entry name" value="Glycos_transf_1"/>
    <property type="match status" value="1"/>
</dbReference>
<proteinExistence type="predicted"/>
<dbReference type="InterPro" id="IPR028098">
    <property type="entry name" value="Glyco_trans_4-like_N"/>
</dbReference>
<keyword evidence="3" id="KW-0328">Glycosyltransferase</keyword>
<dbReference type="EC" id="2.4.-.-" evidence="3"/>
<dbReference type="CDD" id="cd03801">
    <property type="entry name" value="GT4_PimA-like"/>
    <property type="match status" value="1"/>
</dbReference>
<accession>A0ABU7UY08</accession>
<feature type="domain" description="Glycosyl transferase family 1" evidence="1">
    <location>
        <begin position="197"/>
        <end position="355"/>
    </location>
</feature>
<comment type="caution">
    <text evidence="3">The sequence shown here is derived from an EMBL/GenBank/DDBJ whole genome shotgun (WGS) entry which is preliminary data.</text>
</comment>
<evidence type="ECO:0000313" key="4">
    <source>
        <dbReference type="Proteomes" id="UP001356170"/>
    </source>
</evidence>
<feature type="domain" description="Glycosyltransferase subfamily 4-like N-terminal" evidence="2">
    <location>
        <begin position="29"/>
        <end position="186"/>
    </location>
</feature>
<dbReference type="PANTHER" id="PTHR12526:SF630">
    <property type="entry name" value="GLYCOSYLTRANSFERASE"/>
    <property type="match status" value="1"/>
</dbReference>
<dbReference type="Proteomes" id="UP001356170">
    <property type="component" value="Unassembled WGS sequence"/>
</dbReference>
<name>A0ABU7UY08_9GAMM</name>
<dbReference type="SUPFAM" id="SSF53756">
    <property type="entry name" value="UDP-Glycosyltransferase/glycogen phosphorylase"/>
    <property type="match status" value="1"/>
</dbReference>
<dbReference type="Gene3D" id="3.40.50.2000">
    <property type="entry name" value="Glycogen Phosphorylase B"/>
    <property type="match status" value="2"/>
</dbReference>
<keyword evidence="4" id="KW-1185">Reference proteome</keyword>
<evidence type="ECO:0000259" key="2">
    <source>
        <dbReference type="Pfam" id="PF13439"/>
    </source>
</evidence>
<dbReference type="PANTHER" id="PTHR12526">
    <property type="entry name" value="GLYCOSYLTRANSFERASE"/>
    <property type="match status" value="1"/>
</dbReference>
<dbReference type="RefSeq" id="WP_331703486.1">
    <property type="nucleotide sequence ID" value="NZ_JAZHBO010000001.1"/>
</dbReference>
<dbReference type="InterPro" id="IPR001296">
    <property type="entry name" value="Glyco_trans_1"/>
</dbReference>
<evidence type="ECO:0000259" key="1">
    <source>
        <dbReference type="Pfam" id="PF00534"/>
    </source>
</evidence>
<dbReference type="EMBL" id="JAZHBO010000001">
    <property type="protein sequence ID" value="MEF2155444.1"/>
    <property type="molecule type" value="Genomic_DNA"/>
</dbReference>
<dbReference type="Pfam" id="PF13439">
    <property type="entry name" value="Glyco_transf_4"/>
    <property type="match status" value="1"/>
</dbReference>
<keyword evidence="3" id="KW-0808">Transferase</keyword>
<evidence type="ECO:0000313" key="3">
    <source>
        <dbReference type="EMBL" id="MEF2155444.1"/>
    </source>
</evidence>
<sequence>MSDSMASINTVDTERGIRVLHFVTGGFSGGATQVAVQLVRAALEDNEVGMEPLLVLNRKRRTPPGRIEELQAQGVPLRTVQAWTHRGVIEQLVAICREFEPDVLVAHGFSEHIWGRMAAVQAGVPRIVHVEHNTRERYTPRRLAQTLALVPVTNAFVGVSQGVHDTLIQMGMPADRTVAIPNGIDLTPFRRALEIPFHEREPGIVMVSRFSRQKDHDSLIRALHLLKQRGLTPTVHLAGGGGDRHRRPIERLVRKCGLQSQVIFHGIHRDVPGLLKSNRICVLSTHWEGMPLALLEGMAAGNAVVASYVPGVREVITNGVTGLLVAESDPHALADALQEVLTDVPLASQLGVNAHHQAFREHGRDRMTRRYSDLITDLFIAPSKVSRKSRARSNGR</sequence>
<gene>
    <name evidence="3" type="ORF">V3390_04250</name>
</gene>
<dbReference type="GO" id="GO:0016757">
    <property type="term" value="F:glycosyltransferase activity"/>
    <property type="evidence" value="ECO:0007669"/>
    <property type="project" value="UniProtKB-KW"/>
</dbReference>
<organism evidence="3 4">
    <name type="scientific">Aquilutibacter rugosus</name>
    <dbReference type="NCBI Taxonomy" id="3115820"/>
    <lineage>
        <taxon>Bacteria</taxon>
        <taxon>Pseudomonadati</taxon>
        <taxon>Pseudomonadota</taxon>
        <taxon>Gammaproteobacteria</taxon>
        <taxon>Lysobacterales</taxon>
        <taxon>Lysobacteraceae</taxon>
        <taxon>Aquilutibacter</taxon>
    </lineage>
</organism>
<protein>
    <submittedName>
        <fullName evidence="3">Glycosyltransferase family 4 protein</fullName>
        <ecNumber evidence="3">2.4.-.-</ecNumber>
    </submittedName>
</protein>